<dbReference type="InterPro" id="IPR053183">
    <property type="entry name" value="ASL1"/>
</dbReference>
<proteinExistence type="predicted"/>
<reference evidence="4 5" key="1">
    <citation type="submission" date="2019-03" db="EMBL/GenBank/DDBJ databases">
        <title>Genomic Encyclopedia of Type Strains, Phase IV (KMG-IV): sequencing the most valuable type-strain genomes for metagenomic binning, comparative biology and taxonomic classification.</title>
        <authorList>
            <person name="Goeker M."/>
        </authorList>
    </citation>
    <scope>NUCLEOTIDE SEQUENCE [LARGE SCALE GENOMIC DNA]</scope>
    <source>
        <strain evidence="4 5">DSM 100059</strain>
    </source>
</reference>
<dbReference type="Proteomes" id="UP000294498">
    <property type="component" value="Unassembled WGS sequence"/>
</dbReference>
<dbReference type="PANTHER" id="PTHR34154:SF3">
    <property type="entry name" value="ALKALI-SENSITIVE LINKAGE PROTEIN 1"/>
    <property type="match status" value="1"/>
</dbReference>
<evidence type="ECO:0000259" key="3">
    <source>
        <dbReference type="Pfam" id="PF11790"/>
    </source>
</evidence>
<evidence type="ECO:0000256" key="2">
    <source>
        <dbReference type="SAM" id="SignalP"/>
    </source>
</evidence>
<feature type="region of interest" description="Disordered" evidence="1">
    <location>
        <begin position="22"/>
        <end position="47"/>
    </location>
</feature>
<dbReference type="Gene3D" id="3.20.20.80">
    <property type="entry name" value="Glycosidases"/>
    <property type="match status" value="1"/>
</dbReference>
<dbReference type="InterPro" id="IPR024655">
    <property type="entry name" value="Asl1_glyco_hydro_catalytic"/>
</dbReference>
<evidence type="ECO:0000256" key="1">
    <source>
        <dbReference type="SAM" id="MobiDB-lite"/>
    </source>
</evidence>
<dbReference type="GO" id="GO:0016787">
    <property type="term" value="F:hydrolase activity"/>
    <property type="evidence" value="ECO:0007669"/>
    <property type="project" value="UniProtKB-KW"/>
</dbReference>
<dbReference type="InterPro" id="IPR017853">
    <property type="entry name" value="GH"/>
</dbReference>
<name>A0A4R8DFF2_9BACT</name>
<evidence type="ECO:0000313" key="5">
    <source>
        <dbReference type="Proteomes" id="UP000294498"/>
    </source>
</evidence>
<accession>A0A4R8DFF2</accession>
<feature type="domain" description="Asl1-like glycosyl hydrolase catalytic" evidence="3">
    <location>
        <begin position="62"/>
        <end position="285"/>
    </location>
</feature>
<comment type="caution">
    <text evidence="4">The sequence shown here is derived from an EMBL/GenBank/DDBJ whole genome shotgun (WGS) entry which is preliminary data.</text>
</comment>
<dbReference type="GO" id="GO:0071966">
    <property type="term" value="P:fungal-type cell wall polysaccharide metabolic process"/>
    <property type="evidence" value="ECO:0007669"/>
    <property type="project" value="TreeGrafter"/>
</dbReference>
<dbReference type="RefSeq" id="WP_133996174.1">
    <property type="nucleotide sequence ID" value="NZ_SODV01000002.1"/>
</dbReference>
<keyword evidence="4" id="KW-0378">Hydrolase</keyword>
<dbReference type="AlphaFoldDB" id="A0A4R8DFF2"/>
<keyword evidence="5" id="KW-1185">Reference proteome</keyword>
<evidence type="ECO:0000313" key="4">
    <source>
        <dbReference type="EMBL" id="TDW96157.1"/>
    </source>
</evidence>
<protein>
    <submittedName>
        <fullName evidence="4">Putative glycosyl hydrolase</fullName>
    </submittedName>
</protein>
<dbReference type="PANTHER" id="PTHR34154">
    <property type="entry name" value="ALKALI-SENSITIVE LINKAGE PROTEIN 1"/>
    <property type="match status" value="1"/>
</dbReference>
<feature type="chain" id="PRO_5020698890" evidence="2">
    <location>
        <begin position="22"/>
        <end position="288"/>
    </location>
</feature>
<keyword evidence="2" id="KW-0732">Signal</keyword>
<organism evidence="4 5">
    <name type="scientific">Dinghuibacter silviterrae</name>
    <dbReference type="NCBI Taxonomy" id="1539049"/>
    <lineage>
        <taxon>Bacteria</taxon>
        <taxon>Pseudomonadati</taxon>
        <taxon>Bacteroidota</taxon>
        <taxon>Chitinophagia</taxon>
        <taxon>Chitinophagales</taxon>
        <taxon>Chitinophagaceae</taxon>
        <taxon>Dinghuibacter</taxon>
    </lineage>
</organism>
<feature type="compositionally biased region" description="Low complexity" evidence="1">
    <location>
        <begin position="26"/>
        <end position="41"/>
    </location>
</feature>
<gene>
    <name evidence="4" type="ORF">EDB95_3980</name>
</gene>
<feature type="signal peptide" evidence="2">
    <location>
        <begin position="1"/>
        <end position="21"/>
    </location>
</feature>
<dbReference type="SUPFAM" id="SSF51445">
    <property type="entry name" value="(Trans)glycosidases"/>
    <property type="match status" value="1"/>
</dbReference>
<dbReference type="PROSITE" id="PS51257">
    <property type="entry name" value="PROKAR_LIPOPROTEIN"/>
    <property type="match status" value="1"/>
</dbReference>
<dbReference type="Pfam" id="PF11790">
    <property type="entry name" value="Glyco_hydro_cc"/>
    <property type="match status" value="1"/>
</dbReference>
<sequence length="288" mass="31171">MTKTVCFLATLAILVSCAKKSATPVTTGGSTDTTGSTTSTTHSAKKGGCFSTNTTNGTWQGDLVSLNAQWFYTWGTPLPPSPPKGMEFVPMFWGAGNVTAANITLVQQMKTQGTAKYVLGFNEPDQSGQSNMTVSQALALWPQLESIGLPLGSPAVSYPTVTWFTEFMDSVAAEHLRVDFICVHMYVGLDANNFVQVLQTLYNQYHLPIWVTEFASADWNATSPTNNVYNAGQVLGFMQSLLPKLDSLSFVQRYSWFSGDPNSAALWPSAMVDANGQLTTLGSWYAGH</sequence>
<dbReference type="OrthoDB" id="9809583at2"/>
<dbReference type="EMBL" id="SODV01000002">
    <property type="protein sequence ID" value="TDW96157.1"/>
    <property type="molecule type" value="Genomic_DNA"/>
</dbReference>